<dbReference type="AlphaFoldDB" id="A0A1A9W5V1"/>
<dbReference type="Gene3D" id="3.30.710.10">
    <property type="entry name" value="Potassium Channel Kv1.1, Chain A"/>
    <property type="match status" value="1"/>
</dbReference>
<keyword evidence="3" id="KW-1185">Reference proteome</keyword>
<dbReference type="InterPro" id="IPR011333">
    <property type="entry name" value="SKP1/BTB/POZ_sf"/>
</dbReference>
<sequence>MTSQNEKLFPFDLKRNCYLKLPFRDLENLIFRNTLSVAEFALGRGTNVFAVFHATMPIVSEHFTKCSYTIKTIMEDYGMKDSENAILPSLNVNSAALRKVIERAYYHKDDHQLADEDEEE</sequence>
<dbReference type="VEuPathDB" id="VectorBase:GBRI007316"/>
<evidence type="ECO:0000313" key="2">
    <source>
        <dbReference type="EnsemblMetazoa" id="GBRI007316-PA"/>
    </source>
</evidence>
<reference evidence="3" key="1">
    <citation type="submission" date="2014-03" db="EMBL/GenBank/DDBJ databases">
        <authorList>
            <person name="Aksoy S."/>
            <person name="Warren W."/>
            <person name="Wilson R.K."/>
        </authorList>
    </citation>
    <scope>NUCLEOTIDE SEQUENCE [LARGE SCALE GENOMIC DNA]</scope>
    <source>
        <strain evidence="3">IAEA</strain>
    </source>
</reference>
<reference evidence="2" key="2">
    <citation type="submission" date="2020-05" db="UniProtKB">
        <authorList>
            <consortium name="EnsemblMetazoa"/>
        </authorList>
    </citation>
    <scope>IDENTIFICATION</scope>
    <source>
        <strain evidence="2">IAEA</strain>
    </source>
</reference>
<protein>
    <recommendedName>
        <fullName evidence="1">SKP1 component POZ domain-containing protein</fullName>
    </recommendedName>
</protein>
<dbReference type="STRING" id="37001.A0A1A9W5V1"/>
<accession>A0A1A9W5V1</accession>
<dbReference type="InterPro" id="IPR016073">
    <property type="entry name" value="Skp1_comp_POZ"/>
</dbReference>
<dbReference type="EnsemblMetazoa" id="GBRI007316-RA">
    <property type="protein sequence ID" value="GBRI007316-PA"/>
    <property type="gene ID" value="GBRI007316"/>
</dbReference>
<dbReference type="SUPFAM" id="SSF54695">
    <property type="entry name" value="POZ domain"/>
    <property type="match status" value="1"/>
</dbReference>
<name>A0A1A9W5V1_9MUSC</name>
<evidence type="ECO:0000313" key="3">
    <source>
        <dbReference type="Proteomes" id="UP000091820"/>
    </source>
</evidence>
<dbReference type="Pfam" id="PF03931">
    <property type="entry name" value="Skp1_POZ"/>
    <property type="match status" value="1"/>
</dbReference>
<evidence type="ECO:0000259" key="1">
    <source>
        <dbReference type="Pfam" id="PF03931"/>
    </source>
</evidence>
<organism evidence="2 3">
    <name type="scientific">Glossina brevipalpis</name>
    <dbReference type="NCBI Taxonomy" id="37001"/>
    <lineage>
        <taxon>Eukaryota</taxon>
        <taxon>Metazoa</taxon>
        <taxon>Ecdysozoa</taxon>
        <taxon>Arthropoda</taxon>
        <taxon>Hexapoda</taxon>
        <taxon>Insecta</taxon>
        <taxon>Pterygota</taxon>
        <taxon>Neoptera</taxon>
        <taxon>Endopterygota</taxon>
        <taxon>Diptera</taxon>
        <taxon>Brachycera</taxon>
        <taxon>Muscomorpha</taxon>
        <taxon>Hippoboscoidea</taxon>
        <taxon>Glossinidae</taxon>
        <taxon>Glossina</taxon>
    </lineage>
</organism>
<proteinExistence type="predicted"/>
<dbReference type="GO" id="GO:0006511">
    <property type="term" value="P:ubiquitin-dependent protein catabolic process"/>
    <property type="evidence" value="ECO:0007669"/>
    <property type="project" value="InterPro"/>
</dbReference>
<feature type="domain" description="SKP1 component POZ" evidence="1">
    <location>
        <begin position="59"/>
        <end position="108"/>
    </location>
</feature>
<dbReference type="Proteomes" id="UP000091820">
    <property type="component" value="Unassembled WGS sequence"/>
</dbReference>